<dbReference type="RefSeq" id="WP_008349887.1">
    <property type="nucleotide sequence ID" value="NZ_JFHD01000005.1"/>
</dbReference>
<sequence length="109" mass="12730">MSALPKLAERDRINCERGARICAVNNYSDYRTFENERDACIAPFLFTYAILADLDEWGYGDRWCYHTYADARRALDAWDGEYEPAGWLRHPASGRRGKKDSNDFEEIRL</sequence>
<dbReference type="EMBL" id="JFHD01000005">
    <property type="protein sequence ID" value="KDR31551.1"/>
    <property type="molecule type" value="Genomic_DNA"/>
</dbReference>
<organism evidence="2 3">
    <name type="scientific">Caballeronia zhejiangensis</name>
    <dbReference type="NCBI Taxonomy" id="871203"/>
    <lineage>
        <taxon>Bacteria</taxon>
        <taxon>Pseudomonadati</taxon>
        <taxon>Pseudomonadota</taxon>
        <taxon>Betaproteobacteria</taxon>
        <taxon>Burkholderiales</taxon>
        <taxon>Burkholderiaceae</taxon>
        <taxon>Caballeronia</taxon>
    </lineage>
</organism>
<feature type="compositionally biased region" description="Basic and acidic residues" evidence="1">
    <location>
        <begin position="99"/>
        <end position="109"/>
    </location>
</feature>
<gene>
    <name evidence="2" type="ORF">BG60_29115</name>
</gene>
<comment type="caution">
    <text evidence="2">The sequence shown here is derived from an EMBL/GenBank/DDBJ whole genome shotgun (WGS) entry which is preliminary data.</text>
</comment>
<name>A0A656QL30_9BURK</name>
<dbReference type="Proteomes" id="UP000027451">
    <property type="component" value="Unassembled WGS sequence"/>
</dbReference>
<protein>
    <submittedName>
        <fullName evidence="2">Uncharacterized protein</fullName>
    </submittedName>
</protein>
<evidence type="ECO:0000313" key="3">
    <source>
        <dbReference type="Proteomes" id="UP000027451"/>
    </source>
</evidence>
<keyword evidence="3" id="KW-1185">Reference proteome</keyword>
<dbReference type="OrthoDB" id="8912119at2"/>
<dbReference type="AlphaFoldDB" id="A0A656QL30"/>
<feature type="region of interest" description="Disordered" evidence="1">
    <location>
        <begin position="86"/>
        <end position="109"/>
    </location>
</feature>
<evidence type="ECO:0000313" key="2">
    <source>
        <dbReference type="EMBL" id="KDR31551.1"/>
    </source>
</evidence>
<accession>A0A656QL30</accession>
<evidence type="ECO:0000256" key="1">
    <source>
        <dbReference type="SAM" id="MobiDB-lite"/>
    </source>
</evidence>
<proteinExistence type="predicted"/>
<reference evidence="2 3" key="1">
    <citation type="submission" date="2014-03" db="EMBL/GenBank/DDBJ databases">
        <title>Draft Genome Sequences of Four Burkholderia Strains.</title>
        <authorList>
            <person name="Liu X.Y."/>
            <person name="Li C.X."/>
            <person name="Xu J.H."/>
        </authorList>
    </citation>
    <scope>NUCLEOTIDE SEQUENCE [LARGE SCALE GENOMIC DNA]</scope>
    <source>
        <strain evidence="2 3">OP-1</strain>
    </source>
</reference>